<reference evidence="2" key="1">
    <citation type="submission" date="2017-07" db="EMBL/GenBank/DDBJ databases">
        <title>Taro Niue Genome Assembly and Annotation.</title>
        <authorList>
            <person name="Atibalentja N."/>
            <person name="Keating K."/>
            <person name="Fields C.J."/>
        </authorList>
    </citation>
    <scope>NUCLEOTIDE SEQUENCE</scope>
    <source>
        <strain evidence="2">Niue_2</strain>
        <tissue evidence="2">Leaf</tissue>
    </source>
</reference>
<dbReference type="OrthoDB" id="693588at2759"/>
<dbReference type="CDD" id="cd22160">
    <property type="entry name" value="F-box_AtFBL13-like"/>
    <property type="match status" value="1"/>
</dbReference>
<dbReference type="InterPro" id="IPR053772">
    <property type="entry name" value="At1g61320/At1g61330-like"/>
</dbReference>
<dbReference type="InterPro" id="IPR001810">
    <property type="entry name" value="F-box_dom"/>
</dbReference>
<sequence length="443" mass="51200">MDTHGHDRISDLPDHILGRILSLMPAKAATQTTILSRRWRDLWEYIWCSPTTLDFTAEFAAQQTSHEYVRNVNRYLKLHRGKKIHRFLVSLAPDRRFFWDVKQWLEFAAARDVEEISADFTKAQVCLMSVYPFTMPTQLFDCLRLRVLRLRYWLLPLPLPGLRQTPLTHVPVACRTEATGIKIGNIWQSLHLEISAPSLRSLHFFGVILFPAISFGDVTGLVDAAICATDNPFNAPQVNYIRLLSEVAHVEILTVRSYTLMSVAASLPEPGQVPLPLPNLRELQLLMNLAMEPLSYICDFFKLFHLPSLERLFVNLPSLPHEEYTSLGERSSAVAHFNRLKVIKMHNFKEFVSEMRLVRFLLQRTPVLELLLLVVRPELMFVRKQDLQRRMLALPRISPAAQIVVCEYLEDDYAKLRATHEQMCEWDNGSHTSYYNDFVDAQD</sequence>
<accession>A0A843URY1</accession>
<dbReference type="EMBL" id="NMUH01000763">
    <property type="protein sequence ID" value="MQL84470.1"/>
    <property type="molecule type" value="Genomic_DNA"/>
</dbReference>
<dbReference type="PROSITE" id="PS50181">
    <property type="entry name" value="FBOX"/>
    <property type="match status" value="1"/>
</dbReference>
<comment type="caution">
    <text evidence="2">The sequence shown here is derived from an EMBL/GenBank/DDBJ whole genome shotgun (WGS) entry which is preliminary data.</text>
</comment>
<dbReference type="PANTHER" id="PTHR34145">
    <property type="entry name" value="OS02G0105600 PROTEIN"/>
    <property type="match status" value="1"/>
</dbReference>
<evidence type="ECO:0000259" key="1">
    <source>
        <dbReference type="PROSITE" id="PS50181"/>
    </source>
</evidence>
<organism evidence="2 3">
    <name type="scientific">Colocasia esculenta</name>
    <name type="common">Wild taro</name>
    <name type="synonym">Arum esculentum</name>
    <dbReference type="NCBI Taxonomy" id="4460"/>
    <lineage>
        <taxon>Eukaryota</taxon>
        <taxon>Viridiplantae</taxon>
        <taxon>Streptophyta</taxon>
        <taxon>Embryophyta</taxon>
        <taxon>Tracheophyta</taxon>
        <taxon>Spermatophyta</taxon>
        <taxon>Magnoliopsida</taxon>
        <taxon>Liliopsida</taxon>
        <taxon>Araceae</taxon>
        <taxon>Aroideae</taxon>
        <taxon>Colocasieae</taxon>
        <taxon>Colocasia</taxon>
    </lineage>
</organism>
<dbReference type="Pfam" id="PF00646">
    <property type="entry name" value="F-box"/>
    <property type="match status" value="1"/>
</dbReference>
<dbReference type="SUPFAM" id="SSF81383">
    <property type="entry name" value="F-box domain"/>
    <property type="match status" value="1"/>
</dbReference>
<name>A0A843URY1_COLES</name>
<dbReference type="AlphaFoldDB" id="A0A843URY1"/>
<dbReference type="InterPro" id="IPR036047">
    <property type="entry name" value="F-box-like_dom_sf"/>
</dbReference>
<proteinExistence type="predicted"/>
<gene>
    <name evidence="2" type="ORF">Taro_016957</name>
</gene>
<dbReference type="Proteomes" id="UP000652761">
    <property type="component" value="Unassembled WGS sequence"/>
</dbReference>
<evidence type="ECO:0000313" key="2">
    <source>
        <dbReference type="EMBL" id="MQL84470.1"/>
    </source>
</evidence>
<evidence type="ECO:0000313" key="3">
    <source>
        <dbReference type="Proteomes" id="UP000652761"/>
    </source>
</evidence>
<dbReference type="PANTHER" id="PTHR34145:SF68">
    <property type="entry name" value="FBD DOMAIN-CONTAINING PROTEIN"/>
    <property type="match status" value="1"/>
</dbReference>
<dbReference type="InterPro" id="IPR053781">
    <property type="entry name" value="F-box_AtFBL13-like"/>
</dbReference>
<protein>
    <recommendedName>
        <fullName evidence="1">F-box domain-containing protein</fullName>
    </recommendedName>
</protein>
<feature type="domain" description="F-box" evidence="1">
    <location>
        <begin position="6"/>
        <end position="42"/>
    </location>
</feature>
<dbReference type="SUPFAM" id="SSF52047">
    <property type="entry name" value="RNI-like"/>
    <property type="match status" value="1"/>
</dbReference>
<keyword evidence="3" id="KW-1185">Reference proteome</keyword>